<evidence type="ECO:0000256" key="3">
    <source>
        <dbReference type="ARBA" id="ARBA00022764"/>
    </source>
</evidence>
<keyword evidence="6" id="KW-1185">Reference proteome</keyword>
<comment type="caution">
    <text evidence="5">The sequence shown here is derived from an EMBL/GenBank/DDBJ whole genome shotgun (WGS) entry which is preliminary data.</text>
</comment>
<evidence type="ECO:0000313" key="6">
    <source>
        <dbReference type="Proteomes" id="UP001596516"/>
    </source>
</evidence>
<reference evidence="6" key="1">
    <citation type="journal article" date="2019" name="Int. J. Syst. Evol. Microbiol.">
        <title>The Global Catalogue of Microorganisms (GCM) 10K type strain sequencing project: providing services to taxonomists for standard genome sequencing and annotation.</title>
        <authorList>
            <consortium name="The Broad Institute Genomics Platform"/>
            <consortium name="The Broad Institute Genome Sequencing Center for Infectious Disease"/>
            <person name="Wu L."/>
            <person name="Ma J."/>
        </authorList>
    </citation>
    <scope>NUCLEOTIDE SEQUENCE [LARGE SCALE GENOMIC DNA]</scope>
    <source>
        <strain evidence="6">CGMCC 1.12750</strain>
    </source>
</reference>
<feature type="signal peptide" evidence="4">
    <location>
        <begin position="1"/>
        <end position="27"/>
    </location>
</feature>
<gene>
    <name evidence="5" type="ORF">ACFQXB_05765</name>
</gene>
<dbReference type="InterPro" id="IPR018389">
    <property type="entry name" value="DctP_fam"/>
</dbReference>
<name>A0ABW2UI88_9RHOB</name>
<dbReference type="NCBIfam" id="NF037995">
    <property type="entry name" value="TRAP_S1"/>
    <property type="match status" value="1"/>
</dbReference>
<evidence type="ECO:0000256" key="4">
    <source>
        <dbReference type="SAM" id="SignalP"/>
    </source>
</evidence>
<organism evidence="5 6">
    <name type="scientific">Plastorhodobacter daqingensis</name>
    <dbReference type="NCBI Taxonomy" id="1387281"/>
    <lineage>
        <taxon>Bacteria</taxon>
        <taxon>Pseudomonadati</taxon>
        <taxon>Pseudomonadota</taxon>
        <taxon>Alphaproteobacteria</taxon>
        <taxon>Rhodobacterales</taxon>
        <taxon>Paracoccaceae</taxon>
        <taxon>Plastorhodobacter</taxon>
    </lineage>
</organism>
<dbReference type="EMBL" id="JBHTFQ010000002">
    <property type="protein sequence ID" value="MFC7703696.1"/>
    <property type="molecule type" value="Genomic_DNA"/>
</dbReference>
<protein>
    <submittedName>
        <fullName evidence="5">TRAP transporter substrate-binding protein</fullName>
    </submittedName>
</protein>
<dbReference type="RefSeq" id="WP_377400475.1">
    <property type="nucleotide sequence ID" value="NZ_JBHTFQ010000002.1"/>
</dbReference>
<sequence length="347" mass="36666">MTKYITQYCKSGALTALFVALPLTAGAETVLRLNNWLPPGHRQMTGVIEPWMEQVAEATEGRVRIMPTDASLGAPPRQYDLAVDGIADVTVGVLGYTPGRFTLAGVAELPFVGETATGLSTALWKVHEEFFQEADEYKGVQLLGLYANATGHIMTGANVTPVRQIADYGGKKFRVGGGIVQEVNPALGGVNVAVPANEVYEILSQGIADGTLLPYEAYPSFNLTGVIGASTTVPGGLYSSTWFVVMNKARFDALPPEDQQAIMSVSGAALARLAGEAQDAAETEARAIMEADGVEMIVADEAFVSEARERLAALEAQWVDAAGRLGVDGAAALEMMRQEVAAVEGAR</sequence>
<dbReference type="InterPro" id="IPR038404">
    <property type="entry name" value="TRAP_DctP_sf"/>
</dbReference>
<dbReference type="Gene3D" id="3.40.190.170">
    <property type="entry name" value="Bacterial extracellular solute-binding protein, family 7"/>
    <property type="match status" value="1"/>
</dbReference>
<dbReference type="CDD" id="cd13665">
    <property type="entry name" value="PBP2_TRAP_Dctp3_4"/>
    <property type="match status" value="1"/>
</dbReference>
<dbReference type="PANTHER" id="PTHR33376">
    <property type="match status" value="1"/>
</dbReference>
<evidence type="ECO:0000256" key="2">
    <source>
        <dbReference type="ARBA" id="ARBA00022729"/>
    </source>
</evidence>
<accession>A0ABW2UI88</accession>
<feature type="chain" id="PRO_5047383157" evidence="4">
    <location>
        <begin position="28"/>
        <end position="347"/>
    </location>
</feature>
<dbReference type="Proteomes" id="UP001596516">
    <property type="component" value="Unassembled WGS sequence"/>
</dbReference>
<proteinExistence type="predicted"/>
<comment type="subcellular location">
    <subcellularLocation>
        <location evidence="1">Periplasm</location>
    </subcellularLocation>
</comment>
<dbReference type="PANTHER" id="PTHR33376:SF15">
    <property type="entry name" value="BLL6794 PROTEIN"/>
    <property type="match status" value="1"/>
</dbReference>
<keyword evidence="2 4" id="KW-0732">Signal</keyword>
<keyword evidence="3" id="KW-0574">Periplasm</keyword>
<evidence type="ECO:0000256" key="1">
    <source>
        <dbReference type="ARBA" id="ARBA00004418"/>
    </source>
</evidence>
<evidence type="ECO:0000313" key="5">
    <source>
        <dbReference type="EMBL" id="MFC7703696.1"/>
    </source>
</evidence>
<dbReference type="Pfam" id="PF03480">
    <property type="entry name" value="DctP"/>
    <property type="match status" value="1"/>
</dbReference>